<dbReference type="Pfam" id="PF14368">
    <property type="entry name" value="LTP_2"/>
    <property type="match status" value="1"/>
</dbReference>
<keyword evidence="1" id="KW-0472">Membrane</keyword>
<dbReference type="CDD" id="cd04660">
    <property type="entry name" value="nsLTP_like"/>
    <property type="match status" value="1"/>
</dbReference>
<comment type="caution">
    <text evidence="3">The sequence shown here is derived from an EMBL/GenBank/DDBJ whole genome shotgun (WGS) entry which is preliminary data.</text>
</comment>
<dbReference type="InterPro" id="IPR044741">
    <property type="entry name" value="NsLTP-like"/>
</dbReference>
<reference evidence="3 4" key="1">
    <citation type="submission" date="2024-08" db="EMBL/GenBank/DDBJ databases">
        <title>Insights into the chromosomal genome structure of Flemingia macrophylla.</title>
        <authorList>
            <person name="Ding Y."/>
            <person name="Zhao Y."/>
            <person name="Bi W."/>
            <person name="Wu M."/>
            <person name="Zhao G."/>
            <person name="Gong Y."/>
            <person name="Li W."/>
            <person name="Zhang P."/>
        </authorList>
    </citation>
    <scope>NUCLEOTIDE SEQUENCE [LARGE SCALE GENOMIC DNA]</scope>
    <source>
        <strain evidence="3">DYQJB</strain>
        <tissue evidence="3">Leaf</tissue>
    </source>
</reference>
<dbReference type="EMBL" id="JBGMDY010000008">
    <property type="protein sequence ID" value="KAL2326701.1"/>
    <property type="molecule type" value="Genomic_DNA"/>
</dbReference>
<keyword evidence="4" id="KW-1185">Reference proteome</keyword>
<sequence>MYVQHKAMVTIIVALVFGIGIGIGNGLSICNVSIDDLLKCKPAATPPNPTPPSKECCEALSHADLSCLCTYKNSPLLPLYGIDPDLAVQLPAKCNIPNPPQC</sequence>
<proteinExistence type="predicted"/>
<protein>
    <recommendedName>
        <fullName evidence="2">Bifunctional inhibitor/plant lipid transfer protein/seed storage helical domain-containing protein</fullName>
    </recommendedName>
</protein>
<dbReference type="InterPro" id="IPR036312">
    <property type="entry name" value="Bifun_inhib/LTP/seed_sf"/>
</dbReference>
<dbReference type="PANTHER" id="PTHR33122:SF63">
    <property type="entry name" value="BIFUNCTIONAL INHIBITOR_PLANT LIPID TRANSFER PROTEIN_SEED STORAGE HELICAL DOMAIN-CONTAINING PROTEIN"/>
    <property type="match status" value="1"/>
</dbReference>
<dbReference type="AlphaFoldDB" id="A0ABD1LT51"/>
<dbReference type="Gene3D" id="1.10.110.10">
    <property type="entry name" value="Plant lipid-transfer and hydrophobic proteins"/>
    <property type="match status" value="1"/>
</dbReference>
<dbReference type="SUPFAM" id="SSF47699">
    <property type="entry name" value="Bifunctional inhibitor/lipid-transfer protein/seed storage 2S albumin"/>
    <property type="match status" value="1"/>
</dbReference>
<dbReference type="Proteomes" id="UP001603857">
    <property type="component" value="Unassembled WGS sequence"/>
</dbReference>
<keyword evidence="1" id="KW-1133">Transmembrane helix</keyword>
<name>A0ABD1LT51_9FABA</name>
<feature type="transmembrane region" description="Helical" evidence="1">
    <location>
        <begin position="7"/>
        <end position="27"/>
    </location>
</feature>
<dbReference type="InterPro" id="IPR039265">
    <property type="entry name" value="DIR1-like"/>
</dbReference>
<gene>
    <name evidence="3" type="ORF">Fmac_025759</name>
</gene>
<evidence type="ECO:0000313" key="3">
    <source>
        <dbReference type="EMBL" id="KAL2326701.1"/>
    </source>
</evidence>
<keyword evidence="1" id="KW-0812">Transmembrane</keyword>
<dbReference type="InterPro" id="IPR016140">
    <property type="entry name" value="Bifunc_inhib/LTP/seed_store"/>
</dbReference>
<accession>A0ABD1LT51</accession>
<organism evidence="3 4">
    <name type="scientific">Flemingia macrophylla</name>
    <dbReference type="NCBI Taxonomy" id="520843"/>
    <lineage>
        <taxon>Eukaryota</taxon>
        <taxon>Viridiplantae</taxon>
        <taxon>Streptophyta</taxon>
        <taxon>Embryophyta</taxon>
        <taxon>Tracheophyta</taxon>
        <taxon>Spermatophyta</taxon>
        <taxon>Magnoliopsida</taxon>
        <taxon>eudicotyledons</taxon>
        <taxon>Gunneridae</taxon>
        <taxon>Pentapetalae</taxon>
        <taxon>rosids</taxon>
        <taxon>fabids</taxon>
        <taxon>Fabales</taxon>
        <taxon>Fabaceae</taxon>
        <taxon>Papilionoideae</taxon>
        <taxon>50 kb inversion clade</taxon>
        <taxon>NPAAA clade</taxon>
        <taxon>indigoferoid/millettioid clade</taxon>
        <taxon>Phaseoleae</taxon>
        <taxon>Flemingia</taxon>
    </lineage>
</organism>
<feature type="domain" description="Bifunctional inhibitor/plant lipid transfer protein/seed storage helical" evidence="2">
    <location>
        <begin position="30"/>
        <end position="102"/>
    </location>
</feature>
<dbReference type="PANTHER" id="PTHR33122">
    <property type="entry name" value="LIPID BINDING PROTEIN-RELATED"/>
    <property type="match status" value="1"/>
</dbReference>
<dbReference type="SMART" id="SM00499">
    <property type="entry name" value="AAI"/>
    <property type="match status" value="1"/>
</dbReference>
<evidence type="ECO:0000259" key="2">
    <source>
        <dbReference type="SMART" id="SM00499"/>
    </source>
</evidence>
<evidence type="ECO:0000313" key="4">
    <source>
        <dbReference type="Proteomes" id="UP001603857"/>
    </source>
</evidence>
<evidence type="ECO:0000256" key="1">
    <source>
        <dbReference type="SAM" id="Phobius"/>
    </source>
</evidence>